<accession>B4VU72</accession>
<dbReference type="AlphaFoldDB" id="B4VU72"/>
<evidence type="ECO:0000313" key="2">
    <source>
        <dbReference type="EMBL" id="EDX74490.1"/>
    </source>
</evidence>
<keyword evidence="3" id="KW-1185">Reference proteome</keyword>
<dbReference type="OrthoDB" id="524121at2"/>
<gene>
    <name evidence="2" type="ORF">MC7420_4014</name>
</gene>
<feature type="region of interest" description="Disordered" evidence="1">
    <location>
        <begin position="279"/>
        <end position="308"/>
    </location>
</feature>
<dbReference type="eggNOG" id="COG0457">
    <property type="taxonomic scope" value="Bacteria"/>
</dbReference>
<sequence length="702" mass="78234">MTVTDTVAHKISSWNRQIYKRLKLALSLGLRRQIFVAICDDLSLRNRLAGKLHGELGTTSAIAPPKGSGSTNLVSLNINVNDPHPFAQIAAWLAQNRHSPIATSPPCFQLLGVERLTRQSPTVQQLFLRRLQSIERYLPQLDANVLLWLPRPWFHSIVQSVPEFWRWRTGIFEFEGEPTPLPPVGATQPEASPTAVMTQETEEEEIDKTEETEASFQETLQTVLTQEVDETLDLQLFQNSIGSNGDSNGEVEPLIVPTNGKSNANPNGKRMLGAVDFDMEETPLPPQNPPTSQHPADTSTESPDLPQTASPAEAYLQLGNHYRHAIEQGDTSEENLAIAIQAYEQALQWLDDTSPYVADVLNDLGNLYWMLSRCPQDTGMRLSYLEQGIQAYQLALTKLTAQDAPHTYAMIQNNLGAAYGDLARYQDVADNLELSIRAYEEALHYRNPENDPLKYASTQNNLGTAYWHLAQHHSPVNNLQAAIGAYAEALCYYNSRSNATNWAMIQNNLGTAYWNLAQYEQPETWLELAVIAYKDALTYRTPEVSPAACAATQNNLGTAYWHLADRCVEDSQRRADYLRHCIAAYEVAIALAEELAQNHPPTSVNFDVIATRNNLGLAHYQFATEPSLGAGKEDQSHHLQTALHQHVQACTGVAVRSDVYQTSLDYIIKTIRTFYQEQGISGQNLALSKVPGQLLPEILPRL</sequence>
<dbReference type="PANTHER" id="PTHR19959">
    <property type="entry name" value="KINESIN LIGHT CHAIN"/>
    <property type="match status" value="1"/>
</dbReference>
<evidence type="ECO:0000313" key="3">
    <source>
        <dbReference type="Proteomes" id="UP000003835"/>
    </source>
</evidence>
<proteinExistence type="predicted"/>
<dbReference type="STRING" id="118168.MC7420_4014"/>
<feature type="compositionally biased region" description="Polar residues" evidence="1">
    <location>
        <begin position="290"/>
        <end position="308"/>
    </location>
</feature>
<reference evidence="2 3" key="1">
    <citation type="submission" date="2008-07" db="EMBL/GenBank/DDBJ databases">
        <authorList>
            <person name="Tandeau de Marsac N."/>
            <person name="Ferriera S."/>
            <person name="Johnson J."/>
            <person name="Kravitz S."/>
            <person name="Beeson K."/>
            <person name="Sutton G."/>
            <person name="Rogers Y.-H."/>
            <person name="Friedman R."/>
            <person name="Frazier M."/>
            <person name="Venter J.C."/>
        </authorList>
    </citation>
    <scope>NUCLEOTIDE SEQUENCE [LARGE SCALE GENOMIC DNA]</scope>
    <source>
        <strain evidence="2 3">PCC 7420</strain>
    </source>
</reference>
<dbReference type="PANTHER" id="PTHR19959:SF119">
    <property type="entry name" value="FUNGAL LIPASE-LIKE DOMAIN-CONTAINING PROTEIN"/>
    <property type="match status" value="1"/>
</dbReference>
<dbReference type="Gene3D" id="1.25.40.10">
    <property type="entry name" value="Tetratricopeptide repeat domain"/>
    <property type="match status" value="2"/>
</dbReference>
<dbReference type="InterPro" id="IPR011990">
    <property type="entry name" value="TPR-like_helical_dom_sf"/>
</dbReference>
<organism evidence="2 3">
    <name type="scientific">Coleofasciculus chthonoplastes PCC 7420</name>
    <dbReference type="NCBI Taxonomy" id="118168"/>
    <lineage>
        <taxon>Bacteria</taxon>
        <taxon>Bacillati</taxon>
        <taxon>Cyanobacteriota</taxon>
        <taxon>Cyanophyceae</taxon>
        <taxon>Coleofasciculales</taxon>
        <taxon>Coleofasciculaceae</taxon>
        <taxon>Coleofasciculus</taxon>
    </lineage>
</organism>
<dbReference type="Proteomes" id="UP000003835">
    <property type="component" value="Unassembled WGS sequence"/>
</dbReference>
<evidence type="ECO:0000256" key="1">
    <source>
        <dbReference type="SAM" id="MobiDB-lite"/>
    </source>
</evidence>
<dbReference type="SUPFAM" id="SSF48452">
    <property type="entry name" value="TPR-like"/>
    <property type="match status" value="2"/>
</dbReference>
<name>B4VU72_9CYAN</name>
<dbReference type="EMBL" id="DS989853">
    <property type="protein sequence ID" value="EDX74490.1"/>
    <property type="molecule type" value="Genomic_DNA"/>
</dbReference>
<evidence type="ECO:0008006" key="4">
    <source>
        <dbReference type="Google" id="ProtNLM"/>
    </source>
</evidence>
<protein>
    <recommendedName>
        <fullName evidence="4">Tetratricopeptide repeat domain protein</fullName>
    </recommendedName>
</protein>
<dbReference type="HOGENOM" id="CLU_018862_0_0_3"/>
<dbReference type="RefSeq" id="WP_006102336.1">
    <property type="nucleotide sequence ID" value="NZ_DS989853.1"/>
</dbReference>